<proteinExistence type="predicted"/>
<accession>A0ABW5ADU1</accession>
<keyword evidence="3" id="KW-0969">Cilium</keyword>
<dbReference type="EMBL" id="JBHUIW010000002">
    <property type="protein sequence ID" value="MFD2181089.1"/>
    <property type="molecule type" value="Genomic_DNA"/>
</dbReference>
<feature type="compositionally biased region" description="Low complexity" evidence="1">
    <location>
        <begin position="297"/>
        <end position="331"/>
    </location>
</feature>
<reference evidence="4" key="1">
    <citation type="journal article" date="2019" name="Int. J. Syst. Evol. Microbiol.">
        <title>The Global Catalogue of Microorganisms (GCM) 10K type strain sequencing project: providing services to taxonomists for standard genome sequencing and annotation.</title>
        <authorList>
            <consortium name="The Broad Institute Genomics Platform"/>
            <consortium name="The Broad Institute Genome Sequencing Center for Infectious Disease"/>
            <person name="Wu L."/>
            <person name="Ma J."/>
        </authorList>
    </citation>
    <scope>NUCLEOTIDE SEQUENCE [LARGE SCALE GENOMIC DNA]</scope>
    <source>
        <strain evidence="4">CGMCC 1.6774</strain>
    </source>
</reference>
<keyword evidence="3" id="KW-0966">Cell projection</keyword>
<organism evidence="3 4">
    <name type="scientific">Rhodoplanes azumiensis</name>
    <dbReference type="NCBI Taxonomy" id="1897628"/>
    <lineage>
        <taxon>Bacteria</taxon>
        <taxon>Pseudomonadati</taxon>
        <taxon>Pseudomonadota</taxon>
        <taxon>Alphaproteobacteria</taxon>
        <taxon>Hyphomicrobiales</taxon>
        <taxon>Nitrobacteraceae</taxon>
        <taxon>Rhodoplanes</taxon>
    </lineage>
</organism>
<comment type="caution">
    <text evidence="3">The sequence shown here is derived from an EMBL/GenBank/DDBJ whole genome shotgun (WGS) entry which is preliminary data.</text>
</comment>
<sequence>MDLVVSPIAVALNTQGGGNAPTFTPGQVIDALVMRVLDQTHVQLAVGDSLIDVQTAVPLPQGAHVHLAVRATPDGLRLVVLHPDEIGGAAAGAATVGAAAGATTKATDAARSAEATATTRPPLDPAALAASPQAALAQAVRAAALQQDGMAPLFANLAAMMARGALPDGLRLAAAQLMGFRLPTDAPVEPDDVAGALARSGLFLEAGLAAGAAATRTSPSGDMKAALVALRAALAALAGGPAAGGRSEGSESKLQGFVEASLAGATQAGGGRPEAAGAQALYRALAQAITAGGLPAGATAAATAPPAAPAAPTTAAGPAAPGAAPGETGHPSRPPPPYGGAAPAAQPVAAPTLAEDVAPRDAVRTLLAQTEAALARHTLLQAASLLGSAAPGGAADAAGARWVFEIPFATPQGTTVAQFEISRDGKGQGAGGKVAPAWRARFAVEIEPVGLVHAQVMVTGERAGVTLWAERGDSAVLLRDNAGVLAERLRAAELDPSEVVVRAGAPPRPARTAAPAAGRFLDRAS</sequence>
<gene>
    <name evidence="3" type="ORF">ACFSOX_02895</name>
</gene>
<feature type="region of interest" description="Disordered" evidence="1">
    <location>
        <begin position="503"/>
        <end position="525"/>
    </location>
</feature>
<dbReference type="InterPro" id="IPR021136">
    <property type="entry name" value="Flagellar_hook_control-like_C"/>
</dbReference>
<dbReference type="Proteomes" id="UP001597314">
    <property type="component" value="Unassembled WGS sequence"/>
</dbReference>
<evidence type="ECO:0000313" key="4">
    <source>
        <dbReference type="Proteomes" id="UP001597314"/>
    </source>
</evidence>
<evidence type="ECO:0000259" key="2">
    <source>
        <dbReference type="Pfam" id="PF02120"/>
    </source>
</evidence>
<feature type="domain" description="Flagellar hook-length control protein-like C-terminal" evidence="2">
    <location>
        <begin position="433"/>
        <end position="508"/>
    </location>
</feature>
<evidence type="ECO:0000256" key="1">
    <source>
        <dbReference type="SAM" id="MobiDB-lite"/>
    </source>
</evidence>
<dbReference type="Pfam" id="PF02120">
    <property type="entry name" value="Flg_hook"/>
    <property type="match status" value="1"/>
</dbReference>
<keyword evidence="4" id="KW-1185">Reference proteome</keyword>
<evidence type="ECO:0000313" key="3">
    <source>
        <dbReference type="EMBL" id="MFD2181089.1"/>
    </source>
</evidence>
<dbReference type="RefSeq" id="WP_378476283.1">
    <property type="nucleotide sequence ID" value="NZ_JBHUIW010000002.1"/>
</dbReference>
<keyword evidence="3" id="KW-0282">Flagellum</keyword>
<feature type="compositionally biased region" description="Low complexity" evidence="1">
    <location>
        <begin position="503"/>
        <end position="519"/>
    </location>
</feature>
<name>A0ABW5ADU1_9BRAD</name>
<feature type="region of interest" description="Disordered" evidence="1">
    <location>
        <begin position="297"/>
        <end position="347"/>
    </location>
</feature>
<protein>
    <submittedName>
        <fullName evidence="3">Flagellar hook-length control protein FliK</fullName>
    </submittedName>
</protein>